<evidence type="ECO:0008006" key="4">
    <source>
        <dbReference type="Google" id="ProtNLM"/>
    </source>
</evidence>
<keyword evidence="3" id="KW-1185">Reference proteome</keyword>
<reference evidence="2 3" key="1">
    <citation type="journal article" date="2024" name="IMA Fungus">
        <title>Apiospora arundinis, a panoply of carbohydrate-active enzymes and secondary metabolites.</title>
        <authorList>
            <person name="Sorensen T."/>
            <person name="Petersen C."/>
            <person name="Muurmann A.T."/>
            <person name="Christiansen J.V."/>
            <person name="Brundto M.L."/>
            <person name="Overgaard C.K."/>
            <person name="Boysen A.T."/>
            <person name="Wollenberg R.D."/>
            <person name="Larsen T.O."/>
            <person name="Sorensen J.L."/>
            <person name="Nielsen K.L."/>
            <person name="Sondergaard T.E."/>
        </authorList>
    </citation>
    <scope>NUCLEOTIDE SEQUENCE [LARGE SCALE GENOMIC DNA]</scope>
    <source>
        <strain evidence="2 3">AAU 773</strain>
    </source>
</reference>
<evidence type="ECO:0000256" key="1">
    <source>
        <dbReference type="SAM" id="MobiDB-lite"/>
    </source>
</evidence>
<dbReference type="EMBL" id="JAPCWZ010000006">
    <property type="protein sequence ID" value="KAK8860053.1"/>
    <property type="molecule type" value="Genomic_DNA"/>
</dbReference>
<dbReference type="Proteomes" id="UP001390339">
    <property type="component" value="Unassembled WGS sequence"/>
</dbReference>
<sequence>MSSKSASLRHESPNNGIVSLLAELRTDSSPIPSSPQPRYAAPGPPAHVNQGNDFRPMLSQDDLVAIRHTLGGSTSLPSSSTTTLAPSAVRAETIAMPPQPGLNKTTHLNPTTSKNYRGALSIDRNVSADIPAHESCSAYLVGLPPTLGYYDLLGCLRYGKVVQTHIVPPNGRHRNSAAKVVFADRAGAEGLQAAVQDGTFGTLLGCYPRFMWNRIKVQAQNPNDPSSRVIRVTGPSRWVTELAICTFLWEHFYFDLEEITMIERGAGENTVEIRFGSLWFQSENAYHHLRSSHPERQSLTVDWSHDPCDAVDKPSMAQHGWIMEP</sequence>
<comment type="caution">
    <text evidence="2">The sequence shown here is derived from an EMBL/GenBank/DDBJ whole genome shotgun (WGS) entry which is preliminary data.</text>
</comment>
<evidence type="ECO:0000313" key="2">
    <source>
        <dbReference type="EMBL" id="KAK8860053.1"/>
    </source>
</evidence>
<organism evidence="2 3">
    <name type="scientific">Apiospora arundinis</name>
    <dbReference type="NCBI Taxonomy" id="335852"/>
    <lineage>
        <taxon>Eukaryota</taxon>
        <taxon>Fungi</taxon>
        <taxon>Dikarya</taxon>
        <taxon>Ascomycota</taxon>
        <taxon>Pezizomycotina</taxon>
        <taxon>Sordariomycetes</taxon>
        <taxon>Xylariomycetidae</taxon>
        <taxon>Amphisphaeriales</taxon>
        <taxon>Apiosporaceae</taxon>
        <taxon>Apiospora</taxon>
    </lineage>
</organism>
<protein>
    <recommendedName>
        <fullName evidence="4">RRM domain-containing protein</fullName>
    </recommendedName>
</protein>
<gene>
    <name evidence="2" type="ORF">PGQ11_010787</name>
</gene>
<proteinExistence type="predicted"/>
<accession>A0ABR2IBI7</accession>
<evidence type="ECO:0000313" key="3">
    <source>
        <dbReference type="Proteomes" id="UP001390339"/>
    </source>
</evidence>
<name>A0ABR2IBI7_9PEZI</name>
<feature type="region of interest" description="Disordered" evidence="1">
    <location>
        <begin position="1"/>
        <end position="51"/>
    </location>
</feature>